<evidence type="ECO:0000313" key="11">
    <source>
        <dbReference type="Proteomes" id="UP001059546"/>
    </source>
</evidence>
<dbReference type="InterPro" id="IPR036322">
    <property type="entry name" value="WD40_repeat_dom_sf"/>
</dbReference>
<dbReference type="PROSITE" id="PS00678">
    <property type="entry name" value="WD_REPEATS_1"/>
    <property type="match status" value="1"/>
</dbReference>
<comment type="similarity">
    <text evidence="1">Belongs to the WD repeat CDC20/Fizzy family.</text>
</comment>
<evidence type="ECO:0000313" key="12">
    <source>
        <dbReference type="Proteomes" id="UP001217963"/>
    </source>
</evidence>
<evidence type="ECO:0000256" key="4">
    <source>
        <dbReference type="ARBA" id="ARBA00022737"/>
    </source>
</evidence>
<dbReference type="GO" id="GO:0010997">
    <property type="term" value="F:anaphase-promoting complex binding"/>
    <property type="evidence" value="ECO:0007669"/>
    <property type="project" value="InterPro"/>
</dbReference>
<keyword evidence="6" id="KW-0131">Cell cycle</keyword>
<dbReference type="GO" id="GO:1990757">
    <property type="term" value="F:ubiquitin ligase activator activity"/>
    <property type="evidence" value="ECO:0007669"/>
    <property type="project" value="TreeGrafter"/>
</dbReference>
<evidence type="ECO:0000256" key="7">
    <source>
        <dbReference type="PROSITE-ProRule" id="PRU00221"/>
    </source>
</evidence>
<dbReference type="Proteomes" id="UP001217963">
    <property type="component" value="Chromosome IV"/>
</dbReference>
<dbReference type="GO" id="GO:0031145">
    <property type="term" value="P:anaphase-promoting complex-dependent catabolic process"/>
    <property type="evidence" value="ECO:0007669"/>
    <property type="project" value="TreeGrafter"/>
</dbReference>
<dbReference type="InterPro" id="IPR019775">
    <property type="entry name" value="WD40_repeat_CS"/>
</dbReference>
<accession>A0A9Q9F804</accession>
<evidence type="ECO:0000256" key="2">
    <source>
        <dbReference type="ARBA" id="ARBA00022574"/>
    </source>
</evidence>
<gene>
    <name evidence="9" type="ORF">GPU96_04g07470</name>
    <name evidence="10" type="ORF">PFJ87_04g01450</name>
</gene>
<dbReference type="GO" id="GO:0051301">
    <property type="term" value="P:cell division"/>
    <property type="evidence" value="ECO:0007669"/>
    <property type="project" value="UniProtKB-KW"/>
</dbReference>
<keyword evidence="3" id="KW-0132">Cell division</keyword>
<feature type="repeat" description="WD" evidence="7">
    <location>
        <begin position="234"/>
        <end position="278"/>
    </location>
</feature>
<dbReference type="InterPro" id="IPR056150">
    <property type="entry name" value="WD40_CDC20-Fz"/>
</dbReference>
<dbReference type="InterPro" id="IPR015943">
    <property type="entry name" value="WD40/YVTN_repeat-like_dom_sf"/>
</dbReference>
<sequence>MFTLEHSTSMSINLGDIFTTSGRRQSQKEDRYTKSTMGIHTDVLASIKLMTSSRSSRIENRHIDTSPHRILDAPGMLDDYYLNLLDWSTTNLVIIGLGESVYGYNVDDKTVVDIHSGESYISSVRSNGSILCIGSSDGTMRLIDTSVNKEMHTMRNHRARVSSLSWNGNIISSGDKAGKLCNYDIRSGRISMVEGHSQEICGLEWSTDMKYLASGGNDNVIRVWQMGNNNPQTLSGHKSAVKALAWCPWRSGILTSGGGTKDMTIKFWDVSENRLERSVDTQSQVCTLTYLSKYKEIISSHGYSENDIRIWKASTMNLISSFGKHGSRVLHVALSPDGSELASVSADENLKFWKIFSTEKSSVRRDSLSFR</sequence>
<dbReference type="EMBL" id="CP119065">
    <property type="protein sequence ID" value="WEL38471.1"/>
    <property type="molecule type" value="Genomic_DNA"/>
</dbReference>
<evidence type="ECO:0000313" key="10">
    <source>
        <dbReference type="EMBL" id="WEL38471.1"/>
    </source>
</evidence>
<evidence type="ECO:0000256" key="6">
    <source>
        <dbReference type="ARBA" id="ARBA00023306"/>
    </source>
</evidence>
<feature type="domain" description="CDC20/Fizzy WD40" evidence="8">
    <location>
        <begin position="71"/>
        <end position="353"/>
    </location>
</feature>
<keyword evidence="12" id="KW-1185">Reference proteome</keyword>
<evidence type="ECO:0000313" key="9">
    <source>
        <dbReference type="EMBL" id="UTX43014.1"/>
    </source>
</evidence>
<evidence type="ECO:0000259" key="8">
    <source>
        <dbReference type="Pfam" id="PF24807"/>
    </source>
</evidence>
<proteinExistence type="inferred from homology"/>
<keyword evidence="5" id="KW-0498">Mitosis</keyword>
<feature type="repeat" description="WD" evidence="7">
    <location>
        <begin position="193"/>
        <end position="234"/>
    </location>
</feature>
<dbReference type="AlphaFoldDB" id="A0A9Q9F804"/>
<dbReference type="PANTHER" id="PTHR19918:SF8">
    <property type="entry name" value="FI02843P"/>
    <property type="match status" value="1"/>
</dbReference>
<evidence type="ECO:0000256" key="5">
    <source>
        <dbReference type="ARBA" id="ARBA00022776"/>
    </source>
</evidence>
<dbReference type="PROSITE" id="PS50294">
    <property type="entry name" value="WD_REPEATS_REGION"/>
    <property type="match status" value="2"/>
</dbReference>
<dbReference type="SMART" id="SM00320">
    <property type="entry name" value="WD40"/>
    <property type="match status" value="5"/>
</dbReference>
<dbReference type="Proteomes" id="UP001059546">
    <property type="component" value="Chromosome IV"/>
</dbReference>
<reference evidence="9" key="1">
    <citation type="submission" date="2021-05" db="EMBL/GenBank/DDBJ databases">
        <title>Encephalitozoon hellem ATCC 50604 Complete Genome.</title>
        <authorList>
            <person name="Mascarenhas dos Santos A.C."/>
            <person name="Julian A.T."/>
            <person name="Pombert J.-F."/>
        </authorList>
    </citation>
    <scope>NUCLEOTIDE SEQUENCE</scope>
    <source>
        <strain evidence="9">ATCC 50604</strain>
    </source>
</reference>
<reference evidence="10 12" key="2">
    <citation type="submission" date="2023-02" db="EMBL/GenBank/DDBJ databases">
        <title>Encephalitozoon hellem ATCC 50451 complete genome.</title>
        <authorList>
            <person name="Mascarenhas dos Santos A.C."/>
            <person name="Julian A.T."/>
            <person name="Pombert J.-F."/>
        </authorList>
    </citation>
    <scope>NUCLEOTIDE SEQUENCE [LARGE SCALE GENOMIC DNA]</scope>
    <source>
        <strain evidence="10 12">ATCC 50451</strain>
    </source>
</reference>
<dbReference type="EMBL" id="CP075150">
    <property type="protein sequence ID" value="UTX43014.1"/>
    <property type="molecule type" value="Genomic_DNA"/>
</dbReference>
<dbReference type="PANTHER" id="PTHR19918">
    <property type="entry name" value="CELL DIVISION CYCLE 20 CDC20 FIZZY -RELATED"/>
    <property type="match status" value="1"/>
</dbReference>
<protein>
    <submittedName>
        <fullName evidence="9">WD40 domain-containing protein</fullName>
    </submittedName>
</protein>
<dbReference type="InterPro" id="IPR001680">
    <property type="entry name" value="WD40_rpt"/>
</dbReference>
<dbReference type="SUPFAM" id="SSF50978">
    <property type="entry name" value="WD40 repeat-like"/>
    <property type="match status" value="1"/>
</dbReference>
<dbReference type="GO" id="GO:1905786">
    <property type="term" value="P:positive regulation of anaphase-promoting complex-dependent catabolic process"/>
    <property type="evidence" value="ECO:0007669"/>
    <property type="project" value="TreeGrafter"/>
</dbReference>
<keyword evidence="2 7" id="KW-0853">WD repeat</keyword>
<dbReference type="PROSITE" id="PS50082">
    <property type="entry name" value="WD_REPEATS_2"/>
    <property type="match status" value="3"/>
</dbReference>
<feature type="repeat" description="WD" evidence="7">
    <location>
        <begin position="322"/>
        <end position="363"/>
    </location>
</feature>
<keyword evidence="4" id="KW-0677">Repeat</keyword>
<dbReference type="Gene3D" id="2.130.10.10">
    <property type="entry name" value="YVTN repeat-like/Quinoprotein amine dehydrogenase"/>
    <property type="match status" value="1"/>
</dbReference>
<name>A0A9Q9F804_ENCHE</name>
<organism evidence="9 11">
    <name type="scientific">Encephalitozoon hellem</name>
    <name type="common">Microsporidian parasite</name>
    <dbReference type="NCBI Taxonomy" id="27973"/>
    <lineage>
        <taxon>Eukaryota</taxon>
        <taxon>Fungi</taxon>
        <taxon>Fungi incertae sedis</taxon>
        <taxon>Microsporidia</taxon>
        <taxon>Unikaryonidae</taxon>
        <taxon>Encephalitozoon</taxon>
    </lineage>
</organism>
<evidence type="ECO:0000256" key="1">
    <source>
        <dbReference type="ARBA" id="ARBA00006445"/>
    </source>
</evidence>
<dbReference type="OrthoDB" id="10263272at2759"/>
<evidence type="ECO:0000256" key="3">
    <source>
        <dbReference type="ARBA" id="ARBA00022618"/>
    </source>
</evidence>
<dbReference type="InterPro" id="IPR033010">
    <property type="entry name" value="Cdc20/Fizzy"/>
</dbReference>
<dbReference type="Pfam" id="PF24807">
    <property type="entry name" value="WD40_CDC20-Fz"/>
    <property type="match status" value="1"/>
</dbReference>
<dbReference type="GO" id="GO:0005680">
    <property type="term" value="C:anaphase-promoting complex"/>
    <property type="evidence" value="ECO:0007669"/>
    <property type="project" value="TreeGrafter"/>
</dbReference>